<dbReference type="GeneID" id="54413473"/>
<sequence>MSRFERLPQAIRRKILGHLLITERVRQLPNKSLVEDYAFELSVLRLNNAINKDAMNVLYVHNGFVKVNWFFDQAQTALTNHEVPFFKLGNSCVHHIAEITITSDNSFLLVLDDMAKFTRLLRILDFANFMSFHFDFKLRQPPLRSSAPTLVEQEKLLLPFACVRGGAMVQKVTMTGAFNPALEARIKEAMTQKVSWLRGGAWELHDLTLSIKRMGDFAWRIGNADMALAKYDDARNFDKQAWDQNTMMMNVDHKVHEALLRVHCTMWTDIALLMLTDMAMKVMGKRGYEAVPNMTTHIEDAIKSNKRGEIVVPHAIIARFYNILGVAQLGLGHAVKAGGAFATAYKTSPQQLAKDGHQVAKEWRGLSKRAREKRLNLLLAALPKEPLDIPDMQEYLTPEVASEHWVMRKLGHTGPIPYEDKIKPAVAIVMTMKPHPNKASPGPRTARIGEVCPEVLQKHVEKFRKRTNHPLAKGRLICWVALNAGEIDEQSIWDDNSEQASALESMGRNDCAMQ</sequence>
<dbReference type="AlphaFoldDB" id="A0A6A6A3L1"/>
<protein>
    <submittedName>
        <fullName evidence="1">Uncharacterized protein</fullName>
    </submittedName>
</protein>
<proteinExistence type="predicted"/>
<dbReference type="OrthoDB" id="3779632at2759"/>
<evidence type="ECO:0000313" key="2">
    <source>
        <dbReference type="Proteomes" id="UP000799771"/>
    </source>
</evidence>
<dbReference type="Proteomes" id="UP000799771">
    <property type="component" value="Unassembled WGS sequence"/>
</dbReference>
<evidence type="ECO:0000313" key="1">
    <source>
        <dbReference type="EMBL" id="KAF2126602.1"/>
    </source>
</evidence>
<accession>A0A6A6A3L1</accession>
<keyword evidence="2" id="KW-1185">Reference proteome</keyword>
<reference evidence="1" key="1">
    <citation type="journal article" date="2020" name="Stud. Mycol.">
        <title>101 Dothideomycetes genomes: a test case for predicting lifestyles and emergence of pathogens.</title>
        <authorList>
            <person name="Haridas S."/>
            <person name="Albert R."/>
            <person name="Binder M."/>
            <person name="Bloem J."/>
            <person name="Labutti K."/>
            <person name="Salamov A."/>
            <person name="Andreopoulos B."/>
            <person name="Baker S."/>
            <person name="Barry K."/>
            <person name="Bills G."/>
            <person name="Bluhm B."/>
            <person name="Cannon C."/>
            <person name="Castanera R."/>
            <person name="Culley D."/>
            <person name="Daum C."/>
            <person name="Ezra D."/>
            <person name="Gonzalez J."/>
            <person name="Henrissat B."/>
            <person name="Kuo A."/>
            <person name="Liang C."/>
            <person name="Lipzen A."/>
            <person name="Lutzoni F."/>
            <person name="Magnuson J."/>
            <person name="Mondo S."/>
            <person name="Nolan M."/>
            <person name="Ohm R."/>
            <person name="Pangilinan J."/>
            <person name="Park H.-J."/>
            <person name="Ramirez L."/>
            <person name="Alfaro M."/>
            <person name="Sun H."/>
            <person name="Tritt A."/>
            <person name="Yoshinaga Y."/>
            <person name="Zwiers L.-H."/>
            <person name="Turgeon B."/>
            <person name="Goodwin S."/>
            <person name="Spatafora J."/>
            <person name="Crous P."/>
            <person name="Grigoriev I."/>
        </authorList>
    </citation>
    <scope>NUCLEOTIDE SEQUENCE</scope>
    <source>
        <strain evidence="1">CBS 119687</strain>
    </source>
</reference>
<organism evidence="1 2">
    <name type="scientific">Dothidotthia symphoricarpi CBS 119687</name>
    <dbReference type="NCBI Taxonomy" id="1392245"/>
    <lineage>
        <taxon>Eukaryota</taxon>
        <taxon>Fungi</taxon>
        <taxon>Dikarya</taxon>
        <taxon>Ascomycota</taxon>
        <taxon>Pezizomycotina</taxon>
        <taxon>Dothideomycetes</taxon>
        <taxon>Pleosporomycetidae</taxon>
        <taxon>Pleosporales</taxon>
        <taxon>Dothidotthiaceae</taxon>
        <taxon>Dothidotthia</taxon>
    </lineage>
</organism>
<name>A0A6A6A3L1_9PLEO</name>
<dbReference type="EMBL" id="ML977513">
    <property type="protein sequence ID" value="KAF2126602.1"/>
    <property type="molecule type" value="Genomic_DNA"/>
</dbReference>
<gene>
    <name evidence="1" type="ORF">P153DRAFT_433722</name>
</gene>
<dbReference type="RefSeq" id="XP_033520994.1">
    <property type="nucleotide sequence ID" value="XM_033673041.1"/>
</dbReference>